<evidence type="ECO:0000256" key="3">
    <source>
        <dbReference type="ARBA" id="ARBA00022692"/>
    </source>
</evidence>
<dbReference type="InterPro" id="IPR002797">
    <property type="entry name" value="Polysacc_synth"/>
</dbReference>
<dbReference type="AlphaFoldDB" id="A0A1Z4BYX4"/>
<dbReference type="Proteomes" id="UP000197019">
    <property type="component" value="Chromosome"/>
</dbReference>
<feature type="transmembrane region" description="Helical" evidence="6">
    <location>
        <begin position="313"/>
        <end position="337"/>
    </location>
</feature>
<keyword evidence="3 6" id="KW-0812">Transmembrane</keyword>
<dbReference type="PANTHER" id="PTHR30250">
    <property type="entry name" value="PST FAMILY PREDICTED COLANIC ACID TRANSPORTER"/>
    <property type="match status" value="1"/>
</dbReference>
<dbReference type="InterPro" id="IPR050833">
    <property type="entry name" value="Poly_Biosynth_Transport"/>
</dbReference>
<dbReference type="RefSeq" id="WP_088619315.1">
    <property type="nucleotide sequence ID" value="NZ_CP022129.1"/>
</dbReference>
<dbReference type="OrthoDB" id="5751261at2"/>
<protein>
    <recommendedName>
        <fullName evidence="9">Polysaccharide biosynthesis protein</fullName>
    </recommendedName>
</protein>
<evidence type="ECO:0000256" key="2">
    <source>
        <dbReference type="ARBA" id="ARBA00022475"/>
    </source>
</evidence>
<dbReference type="GO" id="GO:0005886">
    <property type="term" value="C:plasma membrane"/>
    <property type="evidence" value="ECO:0007669"/>
    <property type="project" value="UniProtKB-SubCell"/>
</dbReference>
<evidence type="ECO:0000313" key="7">
    <source>
        <dbReference type="EMBL" id="ASF46443.1"/>
    </source>
</evidence>
<evidence type="ECO:0000256" key="6">
    <source>
        <dbReference type="SAM" id="Phobius"/>
    </source>
</evidence>
<keyword evidence="5 6" id="KW-0472">Membrane</keyword>
<feature type="transmembrane region" description="Helical" evidence="6">
    <location>
        <begin position="46"/>
        <end position="71"/>
    </location>
</feature>
<feature type="transmembrane region" description="Helical" evidence="6">
    <location>
        <begin position="384"/>
        <end position="403"/>
    </location>
</feature>
<evidence type="ECO:0000256" key="1">
    <source>
        <dbReference type="ARBA" id="ARBA00004651"/>
    </source>
</evidence>
<dbReference type="KEGG" id="mpsy:CEK71_10350"/>
<keyword evidence="4 6" id="KW-1133">Transmembrane helix</keyword>
<feature type="transmembrane region" description="Helical" evidence="6">
    <location>
        <begin position="449"/>
        <end position="468"/>
    </location>
</feature>
<feature type="transmembrane region" description="Helical" evidence="6">
    <location>
        <begin position="129"/>
        <end position="150"/>
    </location>
</feature>
<keyword evidence="8" id="KW-1185">Reference proteome</keyword>
<organism evidence="7 8">
    <name type="scientific">Methylovulum psychrotolerans</name>
    <dbReference type="NCBI Taxonomy" id="1704499"/>
    <lineage>
        <taxon>Bacteria</taxon>
        <taxon>Pseudomonadati</taxon>
        <taxon>Pseudomonadota</taxon>
        <taxon>Gammaproteobacteria</taxon>
        <taxon>Methylococcales</taxon>
        <taxon>Methylococcaceae</taxon>
        <taxon>Methylovulum</taxon>
    </lineage>
</organism>
<feature type="transmembrane region" description="Helical" evidence="6">
    <location>
        <begin position="474"/>
        <end position="499"/>
    </location>
</feature>
<keyword evidence="2" id="KW-1003">Cell membrane</keyword>
<evidence type="ECO:0000313" key="8">
    <source>
        <dbReference type="Proteomes" id="UP000197019"/>
    </source>
</evidence>
<evidence type="ECO:0000256" key="4">
    <source>
        <dbReference type="ARBA" id="ARBA00022989"/>
    </source>
</evidence>
<feature type="transmembrane region" description="Helical" evidence="6">
    <location>
        <begin position="21"/>
        <end position="40"/>
    </location>
</feature>
<accession>A0A1Z4BYX4</accession>
<proteinExistence type="predicted"/>
<feature type="transmembrane region" description="Helical" evidence="6">
    <location>
        <begin position="83"/>
        <end position="109"/>
    </location>
</feature>
<name>A0A1Z4BYX4_9GAMM</name>
<evidence type="ECO:0008006" key="9">
    <source>
        <dbReference type="Google" id="ProtNLM"/>
    </source>
</evidence>
<comment type="subcellular location">
    <subcellularLocation>
        <location evidence="1">Cell membrane</location>
        <topology evidence="1">Multi-pass membrane protein</topology>
    </subcellularLocation>
</comment>
<dbReference type="PANTHER" id="PTHR30250:SF26">
    <property type="entry name" value="PSMA PROTEIN"/>
    <property type="match status" value="1"/>
</dbReference>
<gene>
    <name evidence="7" type="ORF">CEK71_10350</name>
</gene>
<dbReference type="EMBL" id="CP022129">
    <property type="protein sequence ID" value="ASF46443.1"/>
    <property type="molecule type" value="Genomic_DNA"/>
</dbReference>
<feature type="transmembrane region" description="Helical" evidence="6">
    <location>
        <begin position="162"/>
        <end position="181"/>
    </location>
</feature>
<evidence type="ECO:0000256" key="5">
    <source>
        <dbReference type="ARBA" id="ARBA00023136"/>
    </source>
</evidence>
<sequence>MKKPRSGNSFFRNTLAQTAGRLLYLLTRVGLPPLILHYVSLEEYGLWATCFLLISYVSMGAFGVSNVYIRYVAEYNAKNQHEAISGLVSTGLLLTFTFSVLALSGIWLAMPWLLQTFKVAPYLQHTAQVLILGTLATMLLDMTLGAFAYILHGLQKIAQQTLVWIISFLLETALIVTLLLLHYGIEALLWAFFARYIFSTLIYIALCYRAIPDLRISLRLVNREFFGTFLKYGGILQVSGLLSVAMYSIERVLAGYLSGLAAIAVLDLGQKFPVMASQVFSSMNASFLPAITEAHHLGKQEDIQRLYTQGLRYLNLLNGLAMGFLAPFATWLIIAWIGNSTTMNMADTVKVLACACAGYQLHVLTGPLSAYYQGINHPARTFGYIGWQAAFVGVGLITVWQYFSFTVVTIAVLVMAARILSALIYLLVGNFRLKLTLWRFIRSVLMPGIIPYLFGYGLMAALLPWLGLLQANRWQWIGILGVLGVAYVLLTAGFFYAFMCGPEEQGQIRQKLRRRG</sequence>
<feature type="transmembrane region" description="Helical" evidence="6">
    <location>
        <begin position="229"/>
        <end position="247"/>
    </location>
</feature>
<feature type="transmembrane region" description="Helical" evidence="6">
    <location>
        <begin position="409"/>
        <end position="428"/>
    </location>
</feature>
<reference evidence="7 8" key="1">
    <citation type="submission" date="2017-06" db="EMBL/GenBank/DDBJ databases">
        <title>Genome Sequencing of the methanotroph Methylovulum psychrotolerants str. HV10-M2 isolated from a high-altitude environment.</title>
        <authorList>
            <person name="Mateos-Rivera A."/>
        </authorList>
    </citation>
    <scope>NUCLEOTIDE SEQUENCE [LARGE SCALE GENOMIC DNA]</scope>
    <source>
        <strain evidence="7 8">HV10_M2</strain>
    </source>
</reference>
<feature type="transmembrane region" description="Helical" evidence="6">
    <location>
        <begin position="187"/>
        <end position="208"/>
    </location>
</feature>
<dbReference type="Pfam" id="PF01943">
    <property type="entry name" value="Polysacc_synt"/>
    <property type="match status" value="1"/>
</dbReference>